<evidence type="ECO:0000259" key="2">
    <source>
        <dbReference type="Pfam" id="PF03364"/>
    </source>
</evidence>
<name>A0ABZ1ATB7_9ACTN</name>
<dbReference type="Pfam" id="PF03364">
    <property type="entry name" value="Polyketide_cyc"/>
    <property type="match status" value="1"/>
</dbReference>
<dbReference type="SUPFAM" id="SSF55961">
    <property type="entry name" value="Bet v1-like"/>
    <property type="match status" value="1"/>
</dbReference>
<gene>
    <name evidence="3" type="ORF">U6N30_16970</name>
</gene>
<reference evidence="3 4" key="1">
    <citation type="submission" date="2023-12" db="EMBL/GenBank/DDBJ databases">
        <title>Blastococcus brunescens sp. nov., an actonobacterium isolated from sandstone collected in sahara desert.</title>
        <authorList>
            <person name="Gtari M."/>
            <person name="Ghodhbane F."/>
        </authorList>
    </citation>
    <scope>NUCLEOTIDE SEQUENCE [LARGE SCALE GENOMIC DNA]</scope>
    <source>
        <strain evidence="3 4">BMG 8361</strain>
    </source>
</reference>
<evidence type="ECO:0000313" key="3">
    <source>
        <dbReference type="EMBL" id="WRL61815.1"/>
    </source>
</evidence>
<keyword evidence="4" id="KW-1185">Reference proteome</keyword>
<dbReference type="InterPro" id="IPR023393">
    <property type="entry name" value="START-like_dom_sf"/>
</dbReference>
<protein>
    <submittedName>
        <fullName evidence="3">SRPBCC family protein</fullName>
    </submittedName>
</protein>
<dbReference type="Proteomes" id="UP001324287">
    <property type="component" value="Chromosome"/>
</dbReference>
<evidence type="ECO:0000256" key="1">
    <source>
        <dbReference type="SAM" id="MobiDB-lite"/>
    </source>
</evidence>
<feature type="domain" description="Coenzyme Q-binding protein COQ10 START" evidence="2">
    <location>
        <begin position="10"/>
        <end position="89"/>
    </location>
</feature>
<dbReference type="RefSeq" id="WP_324273175.1">
    <property type="nucleotide sequence ID" value="NZ_CP141261.1"/>
</dbReference>
<dbReference type="EMBL" id="CP141261">
    <property type="protein sequence ID" value="WRL61815.1"/>
    <property type="molecule type" value="Genomic_DNA"/>
</dbReference>
<dbReference type="Gene3D" id="3.30.530.20">
    <property type="match status" value="1"/>
</dbReference>
<proteinExistence type="predicted"/>
<accession>A0ABZ1ATB7</accession>
<sequence length="138" mass="14758">MELTSTTTVTKPPQEVYDFWHRLENLATFMAHLDDVRVTGPSSSHWSASAPFDTVVEWDAVTTGDVAAERIAWASVGAPTSPPPARCCSCPHRAGGVPRCASRCATTCPPARWAEPLRSTSATSPPRRSTTTCGASSR</sequence>
<organism evidence="3 4">
    <name type="scientific">Blastococcus brunescens</name>
    <dbReference type="NCBI Taxonomy" id="1564165"/>
    <lineage>
        <taxon>Bacteria</taxon>
        <taxon>Bacillati</taxon>
        <taxon>Actinomycetota</taxon>
        <taxon>Actinomycetes</taxon>
        <taxon>Geodermatophilales</taxon>
        <taxon>Geodermatophilaceae</taxon>
        <taxon>Blastococcus</taxon>
    </lineage>
</organism>
<feature type="region of interest" description="Disordered" evidence="1">
    <location>
        <begin position="116"/>
        <end position="138"/>
    </location>
</feature>
<dbReference type="InterPro" id="IPR005031">
    <property type="entry name" value="COQ10_START"/>
</dbReference>
<feature type="compositionally biased region" description="Low complexity" evidence="1">
    <location>
        <begin position="116"/>
        <end position="132"/>
    </location>
</feature>
<evidence type="ECO:0000313" key="4">
    <source>
        <dbReference type="Proteomes" id="UP001324287"/>
    </source>
</evidence>